<dbReference type="GO" id="GO:0005634">
    <property type="term" value="C:nucleus"/>
    <property type="evidence" value="ECO:0007669"/>
    <property type="project" value="TreeGrafter"/>
</dbReference>
<dbReference type="GO" id="GO:0006357">
    <property type="term" value="P:regulation of transcription by RNA polymerase II"/>
    <property type="evidence" value="ECO:0007669"/>
    <property type="project" value="TreeGrafter"/>
</dbReference>
<feature type="region of interest" description="Disordered" evidence="1">
    <location>
        <begin position="52"/>
        <end position="119"/>
    </location>
</feature>
<proteinExistence type="predicted"/>
<dbReference type="AlphaFoldDB" id="A0A6S7JKJ5"/>
<reference evidence="2" key="1">
    <citation type="submission" date="2020-04" db="EMBL/GenBank/DDBJ databases">
        <authorList>
            <person name="Alioto T."/>
            <person name="Alioto T."/>
            <person name="Gomez Garrido J."/>
        </authorList>
    </citation>
    <scope>NUCLEOTIDE SEQUENCE</scope>
    <source>
        <strain evidence="2">A484AB</strain>
    </source>
</reference>
<evidence type="ECO:0000256" key="1">
    <source>
        <dbReference type="SAM" id="MobiDB-lite"/>
    </source>
</evidence>
<dbReference type="PANTHER" id="PTHR12243:SF67">
    <property type="entry name" value="COREPRESSOR OF PANGOLIN, ISOFORM A-RELATED"/>
    <property type="match status" value="1"/>
</dbReference>
<feature type="compositionally biased region" description="Acidic residues" evidence="1">
    <location>
        <begin position="79"/>
        <end position="94"/>
    </location>
</feature>
<sequence length="251" mass="28574">EWVKSKLRLLRNSYTKAKRAPPSGSSRKNQTNRTVWILEKLQFLAPHIAERSSVSNIDTPSPTPTTDSDTPVDPLLDNSELEDSITLVEEDENEKGDLANSTKRPTATRPKSIKQKRDEEEYQLMKGLASSISTRYKKQNQAKQDSAVDAFGVYVTKTLSELNPSMRNMAQFQIHNILFQAQMGTISPSQHQTQTHTHQPMPPVTQQQMFAQQQQFYSPHAEWASQQQPLIHTGNSQMQGDYTTENPERMF</sequence>
<dbReference type="OrthoDB" id="5989443at2759"/>
<dbReference type="GO" id="GO:0005667">
    <property type="term" value="C:transcription regulator complex"/>
    <property type="evidence" value="ECO:0007669"/>
    <property type="project" value="TreeGrafter"/>
</dbReference>
<name>A0A6S7JKJ5_PARCT</name>
<evidence type="ECO:0000313" key="2">
    <source>
        <dbReference type="EMBL" id="CAB4032996.1"/>
    </source>
</evidence>
<feature type="region of interest" description="Disordered" evidence="1">
    <location>
        <begin position="13"/>
        <end position="32"/>
    </location>
</feature>
<evidence type="ECO:0000313" key="3">
    <source>
        <dbReference type="Proteomes" id="UP001152795"/>
    </source>
</evidence>
<feature type="non-terminal residue" evidence="2">
    <location>
        <position position="1"/>
    </location>
</feature>
<keyword evidence="3" id="KW-1185">Reference proteome</keyword>
<dbReference type="EMBL" id="CACRXK020018869">
    <property type="protein sequence ID" value="CAB4032996.1"/>
    <property type="molecule type" value="Genomic_DNA"/>
</dbReference>
<comment type="caution">
    <text evidence="2">The sequence shown here is derived from an EMBL/GenBank/DDBJ whole genome shotgun (WGS) entry which is preliminary data.</text>
</comment>
<dbReference type="PANTHER" id="PTHR12243">
    <property type="entry name" value="MADF DOMAIN TRANSCRIPTION FACTOR"/>
    <property type="match status" value="1"/>
</dbReference>
<gene>
    <name evidence="2" type="ORF">PACLA_8A018831</name>
</gene>
<feature type="compositionally biased region" description="Polar residues" evidence="1">
    <location>
        <begin position="23"/>
        <end position="32"/>
    </location>
</feature>
<dbReference type="Proteomes" id="UP001152795">
    <property type="component" value="Unassembled WGS sequence"/>
</dbReference>
<dbReference type="InterPro" id="IPR039353">
    <property type="entry name" value="TF_Adf1"/>
</dbReference>
<protein>
    <submittedName>
        <fullName evidence="2">Uncharacterized protein</fullName>
    </submittedName>
</protein>
<accession>A0A6S7JKJ5</accession>
<organism evidence="2 3">
    <name type="scientific">Paramuricea clavata</name>
    <name type="common">Red gorgonian</name>
    <name type="synonym">Violescent sea-whip</name>
    <dbReference type="NCBI Taxonomy" id="317549"/>
    <lineage>
        <taxon>Eukaryota</taxon>
        <taxon>Metazoa</taxon>
        <taxon>Cnidaria</taxon>
        <taxon>Anthozoa</taxon>
        <taxon>Octocorallia</taxon>
        <taxon>Malacalcyonacea</taxon>
        <taxon>Plexauridae</taxon>
        <taxon>Paramuricea</taxon>
    </lineage>
</organism>
<feature type="compositionally biased region" description="Low complexity" evidence="1">
    <location>
        <begin position="58"/>
        <end position="77"/>
    </location>
</feature>